<evidence type="ECO:0000256" key="6">
    <source>
        <dbReference type="SAM" id="Phobius"/>
    </source>
</evidence>
<dbReference type="Proteomes" id="UP000809789">
    <property type="component" value="Unassembled WGS sequence"/>
</dbReference>
<evidence type="ECO:0000259" key="7">
    <source>
        <dbReference type="SMART" id="SM00014"/>
    </source>
</evidence>
<dbReference type="PANTHER" id="PTHR10165">
    <property type="entry name" value="LIPID PHOSPHATE PHOSPHATASE"/>
    <property type="match status" value="1"/>
</dbReference>
<dbReference type="OrthoDB" id="10030083at2759"/>
<comment type="subcellular location">
    <subcellularLocation>
        <location evidence="1">Membrane</location>
        <topology evidence="1">Multi-pass membrane protein</topology>
    </subcellularLocation>
</comment>
<evidence type="ECO:0000313" key="9">
    <source>
        <dbReference type="Proteomes" id="UP000809789"/>
    </source>
</evidence>
<dbReference type="PANTHER" id="PTHR10165:SF84">
    <property type="entry name" value="PHOSPHATIDIC ACID PHOSPHATASE BETA"/>
    <property type="match status" value="1"/>
</dbReference>
<dbReference type="GO" id="GO:0016020">
    <property type="term" value="C:membrane"/>
    <property type="evidence" value="ECO:0007669"/>
    <property type="project" value="UniProtKB-SubCell"/>
</dbReference>
<keyword evidence="4 6" id="KW-1133">Transmembrane helix</keyword>
<evidence type="ECO:0000256" key="2">
    <source>
        <dbReference type="ARBA" id="ARBA00008816"/>
    </source>
</evidence>
<feature type="transmembrane region" description="Helical" evidence="6">
    <location>
        <begin position="261"/>
        <end position="279"/>
    </location>
</feature>
<organism evidence="8 9">
    <name type="scientific">Elsinoe batatas</name>
    <dbReference type="NCBI Taxonomy" id="2601811"/>
    <lineage>
        <taxon>Eukaryota</taxon>
        <taxon>Fungi</taxon>
        <taxon>Dikarya</taxon>
        <taxon>Ascomycota</taxon>
        <taxon>Pezizomycotina</taxon>
        <taxon>Dothideomycetes</taxon>
        <taxon>Dothideomycetidae</taxon>
        <taxon>Myriangiales</taxon>
        <taxon>Elsinoaceae</taxon>
        <taxon>Elsinoe</taxon>
    </lineage>
</organism>
<dbReference type="InterPro" id="IPR036938">
    <property type="entry name" value="PAP2/HPO_sf"/>
</dbReference>
<dbReference type="GO" id="GO:0006644">
    <property type="term" value="P:phospholipid metabolic process"/>
    <property type="evidence" value="ECO:0007669"/>
    <property type="project" value="InterPro"/>
</dbReference>
<feature type="transmembrane region" description="Helical" evidence="6">
    <location>
        <begin position="97"/>
        <end position="121"/>
    </location>
</feature>
<dbReference type="SUPFAM" id="SSF48317">
    <property type="entry name" value="Acid phosphatase/Vanadium-dependent haloperoxidase"/>
    <property type="match status" value="1"/>
</dbReference>
<dbReference type="GO" id="GO:0008195">
    <property type="term" value="F:phosphatidate phosphatase activity"/>
    <property type="evidence" value="ECO:0007669"/>
    <property type="project" value="TreeGrafter"/>
</dbReference>
<feature type="transmembrane region" description="Helical" evidence="6">
    <location>
        <begin position="45"/>
        <end position="63"/>
    </location>
</feature>
<dbReference type="Pfam" id="PF01569">
    <property type="entry name" value="PAP2"/>
    <property type="match status" value="1"/>
</dbReference>
<feature type="domain" description="Phosphatidic acid phosphatase type 2/haloperoxidase" evidence="7">
    <location>
        <begin position="132"/>
        <end position="279"/>
    </location>
</feature>
<protein>
    <recommendedName>
        <fullName evidence="7">Phosphatidic acid phosphatase type 2/haloperoxidase domain-containing protein</fullName>
    </recommendedName>
</protein>
<dbReference type="InterPro" id="IPR000326">
    <property type="entry name" value="PAP2/HPO"/>
</dbReference>
<comment type="caution">
    <text evidence="8">The sequence shown here is derived from an EMBL/GenBank/DDBJ whole genome shotgun (WGS) entry which is preliminary data.</text>
</comment>
<reference evidence="8" key="1">
    <citation type="submission" date="2021-07" db="EMBL/GenBank/DDBJ databases">
        <title>Elsinoe batatas strain:CRI-CJ2 Genome sequencing and assembly.</title>
        <authorList>
            <person name="Huang L."/>
        </authorList>
    </citation>
    <scope>NUCLEOTIDE SEQUENCE</scope>
    <source>
        <strain evidence="8">CRI-CJ2</strain>
    </source>
</reference>
<name>A0A8K0L487_9PEZI</name>
<evidence type="ECO:0000313" key="8">
    <source>
        <dbReference type="EMBL" id="KAG8629606.1"/>
    </source>
</evidence>
<feature type="transmembrane region" description="Helical" evidence="6">
    <location>
        <begin position="133"/>
        <end position="152"/>
    </location>
</feature>
<dbReference type="Gene3D" id="1.20.144.10">
    <property type="entry name" value="Phosphatidic acid phosphatase type 2/haloperoxidase"/>
    <property type="match status" value="1"/>
</dbReference>
<comment type="similarity">
    <text evidence="2">Belongs to the PA-phosphatase related phosphoesterase family.</text>
</comment>
<dbReference type="EMBL" id="JAESVG020000003">
    <property type="protein sequence ID" value="KAG8629606.1"/>
    <property type="molecule type" value="Genomic_DNA"/>
</dbReference>
<feature type="transmembrane region" description="Helical" evidence="6">
    <location>
        <begin position="233"/>
        <end position="255"/>
    </location>
</feature>
<evidence type="ECO:0000256" key="3">
    <source>
        <dbReference type="ARBA" id="ARBA00022692"/>
    </source>
</evidence>
<evidence type="ECO:0000256" key="5">
    <source>
        <dbReference type="ARBA" id="ARBA00023136"/>
    </source>
</evidence>
<sequence length="323" mass="35746">MARFTLASSKSIKESIRNELTFQRSRRDAAPSIDSRPRFLEWLRIVWPDILTMIVIGAIALGFDKMWPPYHRLFPYIDASGTLLAPELAYPKIRPSLSAAASGILSVGTPIVIFVLSQFFIRHFWSLNNAVLGLLYANIGGSCFQVMIKTLVGGFRPNFLSLCQPDFSRPGANQGVQGVYHDWSICTGESKEIKNAIISFPSGHTEAAFASFVYLSIWLNANLKVMGSYQPRYWKMVAVFAPLMAAILIAGDLQMSYNHHWYDILMGAVIGISFALVAYRTQFAAILDSSKNDLVLFRKSTVDKATAGGKVKTRGSTDSGDLV</sequence>
<dbReference type="CDD" id="cd03390">
    <property type="entry name" value="PAP2_containing_1_like"/>
    <property type="match status" value="1"/>
</dbReference>
<keyword evidence="3 6" id="KW-0812">Transmembrane</keyword>
<gene>
    <name evidence="8" type="ORF">KVT40_003471</name>
</gene>
<evidence type="ECO:0000256" key="1">
    <source>
        <dbReference type="ARBA" id="ARBA00004141"/>
    </source>
</evidence>
<dbReference type="SMART" id="SM00014">
    <property type="entry name" value="acidPPc"/>
    <property type="match status" value="1"/>
</dbReference>
<proteinExistence type="inferred from homology"/>
<dbReference type="InterPro" id="IPR043216">
    <property type="entry name" value="PAP-like"/>
</dbReference>
<dbReference type="AlphaFoldDB" id="A0A8K0L487"/>
<keyword evidence="9" id="KW-1185">Reference proteome</keyword>
<dbReference type="GO" id="GO:0046839">
    <property type="term" value="P:phospholipid dephosphorylation"/>
    <property type="evidence" value="ECO:0007669"/>
    <property type="project" value="TreeGrafter"/>
</dbReference>
<evidence type="ECO:0000256" key="4">
    <source>
        <dbReference type="ARBA" id="ARBA00022989"/>
    </source>
</evidence>
<keyword evidence="5 6" id="KW-0472">Membrane</keyword>
<accession>A0A8K0L487</accession>